<dbReference type="PANTHER" id="PTHR10336">
    <property type="entry name" value="PHOSPHOINOSITIDE-SPECIFIC PHOSPHOLIPASE C FAMILY PROTEIN"/>
    <property type="match status" value="1"/>
</dbReference>
<evidence type="ECO:0000256" key="11">
    <source>
        <dbReference type="RuleBase" id="RU361133"/>
    </source>
</evidence>
<protein>
    <recommendedName>
        <fullName evidence="4 11">Phosphoinositide phospholipase C</fullName>
        <ecNumber evidence="4 11">3.1.4.11</ecNumber>
    </recommendedName>
</protein>
<dbReference type="SUPFAM" id="SSF47473">
    <property type="entry name" value="EF-hand"/>
    <property type="match status" value="1"/>
</dbReference>
<evidence type="ECO:0000256" key="6">
    <source>
        <dbReference type="ARBA" id="ARBA00022801"/>
    </source>
</evidence>
<evidence type="ECO:0000259" key="13">
    <source>
        <dbReference type="PROSITE" id="PS50008"/>
    </source>
</evidence>
<comment type="cofactor">
    <cofactor evidence="2">
        <name>Ca(2+)</name>
        <dbReference type="ChEBI" id="CHEBI:29108"/>
    </cofactor>
</comment>
<dbReference type="InterPro" id="IPR011992">
    <property type="entry name" value="EF-hand-dom_pair"/>
</dbReference>
<dbReference type="InterPro" id="IPR035892">
    <property type="entry name" value="C2_domain_sf"/>
</dbReference>
<dbReference type="SMART" id="SM00239">
    <property type="entry name" value="C2"/>
    <property type="match status" value="1"/>
</dbReference>
<evidence type="ECO:0000256" key="8">
    <source>
        <dbReference type="ARBA" id="ARBA00023098"/>
    </source>
</evidence>
<keyword evidence="15" id="KW-1185">Reference proteome</keyword>
<dbReference type="PANTHER" id="PTHR10336:SF101">
    <property type="entry name" value="PHOSPHOINOSITIDE PHOSPHOLIPASE C 6"/>
    <property type="match status" value="1"/>
</dbReference>
<feature type="domain" description="C2" evidence="12">
    <location>
        <begin position="478"/>
        <end position="608"/>
    </location>
</feature>
<evidence type="ECO:0000256" key="9">
    <source>
        <dbReference type="ARBA" id="ARBA00023136"/>
    </source>
</evidence>
<dbReference type="FunFam" id="2.60.40.150:FF:000060">
    <property type="entry name" value="Phosphoinositide phospholipase C"/>
    <property type="match status" value="1"/>
</dbReference>
<comment type="catalytic activity">
    <reaction evidence="1 11">
        <text>a 1,2-diacyl-sn-glycero-3-phospho-(1D-myo-inositol-4,5-bisphosphate) + H2O = 1D-myo-inositol 1,4,5-trisphosphate + a 1,2-diacyl-sn-glycerol + H(+)</text>
        <dbReference type="Rhea" id="RHEA:33179"/>
        <dbReference type="ChEBI" id="CHEBI:15377"/>
        <dbReference type="ChEBI" id="CHEBI:15378"/>
        <dbReference type="ChEBI" id="CHEBI:17815"/>
        <dbReference type="ChEBI" id="CHEBI:58456"/>
        <dbReference type="ChEBI" id="CHEBI:203600"/>
        <dbReference type="EC" id="3.1.4.11"/>
    </reaction>
</comment>
<dbReference type="PRINTS" id="PR00390">
    <property type="entry name" value="PHPHLIPASEC"/>
</dbReference>
<dbReference type="PROSITE" id="PS50004">
    <property type="entry name" value="C2"/>
    <property type="match status" value="1"/>
</dbReference>
<dbReference type="PROSITE" id="PS50007">
    <property type="entry name" value="PIPLC_X_DOMAIN"/>
    <property type="match status" value="1"/>
</dbReference>
<accession>A0A151R1K7</accession>
<dbReference type="InterPro" id="IPR001711">
    <property type="entry name" value="PLipase_C_Pinositol-sp_Y"/>
</dbReference>
<keyword evidence="5" id="KW-1003">Cell membrane</keyword>
<dbReference type="Pfam" id="PF00388">
    <property type="entry name" value="PI-PLC-X"/>
    <property type="match status" value="1"/>
</dbReference>
<sequence length="626" mass="71591">MSNVHEYRMFKYFNRKFAVSDQSPPPDVKELFSSFADGAPAMSADQLLRFLHDHQLEPHYTAEDSARILQNVLQSRQQNDDAECDPPDGLTLDEFFRFLFLVDYNDPLKSQVHHDMNAPLSHYFIYTGHNSYLTGNQLSSDCSDVPIIKSLQRGVRVIELDLWPNSTKDDIDVVHGRTLTAPVSLIQCLKSIKEYAFVKSEYPVIITLEDHLTPFLQAKAAEMITQIFGDMLYYPQTDLVTEFPTPESVKGRILISTKPPKEYLESKQFKDSDSERESVDEGSASPCIIGEVEVDEKVSIKKYLFILNPSNSRIVTVKGNLLMKGRPHHALSVKWKLMRSDLEEEGLTTRDKKPDQPSAFEYKRLITIHAGKPKGPVRDHLNIAGDVKRLSLSEQELERASASYGSDIVRFTQKNIIRVYPRGTRVTSSNYRPHIGWMYGAQMVAFNMQGHGKSLWYMQGMFRANGGCGYVKKPLFLIEEDPENKVFDPKRTSPVKTTLKVKVYMGNGWSTDFSKTYFDAFSPPDFYTKVCIVGVPADKANKKTKVIQDDWFPVWDEEFEFPLTVPELALLRIEVREYDKHEKDDFGGQTCLPISELKSGFRAIPLHDEKGEQLKSVKLLMRFQFT</sequence>
<dbReference type="CDD" id="cd00275">
    <property type="entry name" value="C2_PLC_like"/>
    <property type="match status" value="1"/>
</dbReference>
<evidence type="ECO:0000256" key="3">
    <source>
        <dbReference type="ARBA" id="ARBA00004202"/>
    </source>
</evidence>
<reference evidence="14" key="1">
    <citation type="journal article" date="2012" name="Nat. Biotechnol.">
        <title>Draft genome sequence of pigeonpea (Cajanus cajan), an orphan legume crop of resource-poor farmers.</title>
        <authorList>
            <person name="Varshney R.K."/>
            <person name="Chen W."/>
            <person name="Li Y."/>
            <person name="Bharti A.K."/>
            <person name="Saxena R.K."/>
            <person name="Schlueter J.A."/>
            <person name="Donoghue M.T."/>
            <person name="Azam S."/>
            <person name="Fan G."/>
            <person name="Whaley A.M."/>
            <person name="Farmer A.D."/>
            <person name="Sheridan J."/>
            <person name="Iwata A."/>
            <person name="Tuteja R."/>
            <person name="Penmetsa R.V."/>
            <person name="Wu W."/>
            <person name="Upadhyaya H.D."/>
            <person name="Yang S.P."/>
            <person name="Shah T."/>
            <person name="Saxena K.B."/>
            <person name="Michael T."/>
            <person name="McCombie W.R."/>
            <person name="Yang B."/>
            <person name="Zhang G."/>
            <person name="Yang H."/>
            <person name="Wang J."/>
            <person name="Spillane C."/>
            <person name="Cook D.R."/>
            <person name="May G.D."/>
            <person name="Xu X."/>
            <person name="Jackson S.A."/>
        </authorList>
    </citation>
    <scope>NUCLEOTIDE SEQUENCE [LARGE SCALE GENOMIC DNA]</scope>
</reference>
<dbReference type="GO" id="GO:0004435">
    <property type="term" value="F:phosphatidylinositol-4,5-bisphosphate phospholipase C activity"/>
    <property type="evidence" value="ECO:0007669"/>
    <property type="project" value="UniProtKB-EC"/>
</dbReference>
<dbReference type="SUPFAM" id="SSF49562">
    <property type="entry name" value="C2 domain (Calcium/lipid-binding domain, CaLB)"/>
    <property type="match status" value="1"/>
</dbReference>
<proteinExistence type="predicted"/>
<dbReference type="GO" id="GO:0005886">
    <property type="term" value="C:plasma membrane"/>
    <property type="evidence" value="ECO:0007669"/>
    <property type="project" value="UniProtKB-SubCell"/>
</dbReference>
<organism evidence="14 15">
    <name type="scientific">Cajanus cajan</name>
    <name type="common">Pigeon pea</name>
    <name type="synonym">Cajanus indicus</name>
    <dbReference type="NCBI Taxonomy" id="3821"/>
    <lineage>
        <taxon>Eukaryota</taxon>
        <taxon>Viridiplantae</taxon>
        <taxon>Streptophyta</taxon>
        <taxon>Embryophyta</taxon>
        <taxon>Tracheophyta</taxon>
        <taxon>Spermatophyta</taxon>
        <taxon>Magnoliopsida</taxon>
        <taxon>eudicotyledons</taxon>
        <taxon>Gunneridae</taxon>
        <taxon>Pentapetalae</taxon>
        <taxon>rosids</taxon>
        <taxon>fabids</taxon>
        <taxon>Fabales</taxon>
        <taxon>Fabaceae</taxon>
        <taxon>Papilionoideae</taxon>
        <taxon>50 kb inversion clade</taxon>
        <taxon>NPAAA clade</taxon>
        <taxon>indigoferoid/millettioid clade</taxon>
        <taxon>Phaseoleae</taxon>
        <taxon>Cajanus</taxon>
    </lineage>
</organism>
<dbReference type="SMART" id="SM00149">
    <property type="entry name" value="PLCYc"/>
    <property type="match status" value="1"/>
</dbReference>
<keyword evidence="6 11" id="KW-0378">Hydrolase</keyword>
<dbReference type="Gene3D" id="2.60.40.150">
    <property type="entry name" value="C2 domain"/>
    <property type="match status" value="1"/>
</dbReference>
<keyword evidence="10" id="KW-0807">Transducer</keyword>
<dbReference type="STRING" id="3821.A0A151R1K7"/>
<gene>
    <name evidence="14" type="ORF">KK1_042510</name>
</gene>
<evidence type="ECO:0000256" key="7">
    <source>
        <dbReference type="ARBA" id="ARBA00022963"/>
    </source>
</evidence>
<dbReference type="GO" id="GO:0051209">
    <property type="term" value="P:release of sequestered calcium ion into cytosol"/>
    <property type="evidence" value="ECO:0007669"/>
    <property type="project" value="TreeGrafter"/>
</dbReference>
<dbReference type="AlphaFoldDB" id="A0A151R1K7"/>
<keyword evidence="7 11" id="KW-0442">Lipid degradation</keyword>
<evidence type="ECO:0000256" key="4">
    <source>
        <dbReference type="ARBA" id="ARBA00012368"/>
    </source>
</evidence>
<dbReference type="Gene3D" id="1.10.238.10">
    <property type="entry name" value="EF-hand"/>
    <property type="match status" value="1"/>
</dbReference>
<name>A0A151R1K7_CAJCA</name>
<dbReference type="GO" id="GO:0016042">
    <property type="term" value="P:lipid catabolic process"/>
    <property type="evidence" value="ECO:0007669"/>
    <property type="project" value="UniProtKB-KW"/>
</dbReference>
<evidence type="ECO:0000259" key="12">
    <source>
        <dbReference type="PROSITE" id="PS50004"/>
    </source>
</evidence>
<dbReference type="Gene3D" id="3.20.20.190">
    <property type="entry name" value="Phosphatidylinositol (PI) phosphodiesterase"/>
    <property type="match status" value="1"/>
</dbReference>
<keyword evidence="8 11" id="KW-0443">Lipid metabolism</keyword>
<dbReference type="GO" id="GO:0048015">
    <property type="term" value="P:phosphatidylinositol-mediated signaling"/>
    <property type="evidence" value="ECO:0007669"/>
    <property type="project" value="TreeGrafter"/>
</dbReference>
<dbReference type="EMBL" id="KQ484225">
    <property type="protein sequence ID" value="KYP36382.1"/>
    <property type="molecule type" value="Genomic_DNA"/>
</dbReference>
<evidence type="ECO:0000256" key="1">
    <source>
        <dbReference type="ARBA" id="ARBA00001195"/>
    </source>
</evidence>
<dbReference type="InterPro" id="IPR000008">
    <property type="entry name" value="C2_dom"/>
</dbReference>
<dbReference type="Gramene" id="C.cajan_41982.t">
    <property type="protein sequence ID" value="C.cajan_41982.t"/>
    <property type="gene ID" value="C.cajan_41982"/>
</dbReference>
<dbReference type="EC" id="3.1.4.11" evidence="4 11"/>
<dbReference type="Pfam" id="PF00168">
    <property type="entry name" value="C2"/>
    <property type="match status" value="1"/>
</dbReference>
<dbReference type="Pfam" id="PF00387">
    <property type="entry name" value="PI-PLC-Y"/>
    <property type="match status" value="1"/>
</dbReference>
<dbReference type="InterPro" id="IPR000909">
    <property type="entry name" value="PLipase_C_PInositol-sp_X_dom"/>
</dbReference>
<feature type="domain" description="PI-PLC Y-box" evidence="13">
    <location>
        <begin position="391"/>
        <end position="477"/>
    </location>
</feature>
<evidence type="ECO:0000256" key="10">
    <source>
        <dbReference type="ARBA" id="ARBA00023224"/>
    </source>
</evidence>
<keyword evidence="9" id="KW-0472">Membrane</keyword>
<dbReference type="SUPFAM" id="SSF51695">
    <property type="entry name" value="PLC-like phosphodiesterases"/>
    <property type="match status" value="1"/>
</dbReference>
<dbReference type="Proteomes" id="UP000075243">
    <property type="component" value="Unassembled WGS sequence"/>
</dbReference>
<dbReference type="GO" id="GO:0006950">
    <property type="term" value="P:response to stress"/>
    <property type="evidence" value="ECO:0007669"/>
    <property type="project" value="UniProtKB-ARBA"/>
</dbReference>
<dbReference type="InterPro" id="IPR017946">
    <property type="entry name" value="PLC-like_Pdiesterase_TIM-brl"/>
</dbReference>
<comment type="subcellular location">
    <subcellularLocation>
        <location evidence="3">Cell membrane</location>
        <topology evidence="3">Peripheral membrane protein</topology>
    </subcellularLocation>
</comment>
<evidence type="ECO:0000256" key="5">
    <source>
        <dbReference type="ARBA" id="ARBA00022475"/>
    </source>
</evidence>
<dbReference type="PROSITE" id="PS50008">
    <property type="entry name" value="PIPLC_Y_DOMAIN"/>
    <property type="match status" value="1"/>
</dbReference>
<evidence type="ECO:0000256" key="2">
    <source>
        <dbReference type="ARBA" id="ARBA00001913"/>
    </source>
</evidence>
<evidence type="ECO:0000313" key="14">
    <source>
        <dbReference type="EMBL" id="KYP36382.1"/>
    </source>
</evidence>
<dbReference type="InterPro" id="IPR001192">
    <property type="entry name" value="PI-PLC_fam"/>
</dbReference>
<dbReference type="OMA" id="RMVAMHA"/>
<evidence type="ECO:0000313" key="15">
    <source>
        <dbReference type="Proteomes" id="UP000075243"/>
    </source>
</evidence>
<dbReference type="SMART" id="SM00148">
    <property type="entry name" value="PLCXc"/>
    <property type="match status" value="1"/>
</dbReference>